<accession>A0A2K1IBS1</accession>
<dbReference type="Gramene" id="Pp3c26_4388V3.1">
    <property type="protein sequence ID" value="Pp3c26_4388V3.1"/>
    <property type="gene ID" value="Pp3c26_4388"/>
</dbReference>
<reference evidence="2" key="3">
    <citation type="submission" date="2020-12" db="UniProtKB">
        <authorList>
            <consortium name="EnsemblPlants"/>
        </authorList>
    </citation>
    <scope>IDENTIFICATION</scope>
</reference>
<reference evidence="1 3" key="1">
    <citation type="journal article" date="2008" name="Science">
        <title>The Physcomitrella genome reveals evolutionary insights into the conquest of land by plants.</title>
        <authorList>
            <person name="Rensing S."/>
            <person name="Lang D."/>
            <person name="Zimmer A."/>
            <person name="Terry A."/>
            <person name="Salamov A."/>
            <person name="Shapiro H."/>
            <person name="Nishiyama T."/>
            <person name="Perroud P.-F."/>
            <person name="Lindquist E."/>
            <person name="Kamisugi Y."/>
            <person name="Tanahashi T."/>
            <person name="Sakakibara K."/>
            <person name="Fujita T."/>
            <person name="Oishi K."/>
            <person name="Shin-I T."/>
            <person name="Kuroki Y."/>
            <person name="Toyoda A."/>
            <person name="Suzuki Y."/>
            <person name="Hashimoto A."/>
            <person name="Yamaguchi K."/>
            <person name="Sugano A."/>
            <person name="Kohara Y."/>
            <person name="Fujiyama A."/>
            <person name="Anterola A."/>
            <person name="Aoki S."/>
            <person name="Ashton N."/>
            <person name="Barbazuk W.B."/>
            <person name="Barker E."/>
            <person name="Bennetzen J."/>
            <person name="Bezanilla M."/>
            <person name="Blankenship R."/>
            <person name="Cho S.H."/>
            <person name="Dutcher S."/>
            <person name="Estelle M."/>
            <person name="Fawcett J.A."/>
            <person name="Gundlach H."/>
            <person name="Hanada K."/>
            <person name="Heyl A."/>
            <person name="Hicks K.A."/>
            <person name="Hugh J."/>
            <person name="Lohr M."/>
            <person name="Mayer K."/>
            <person name="Melkozernov A."/>
            <person name="Murata T."/>
            <person name="Nelson D."/>
            <person name="Pils B."/>
            <person name="Prigge M."/>
            <person name="Reiss B."/>
            <person name="Renner T."/>
            <person name="Rombauts S."/>
            <person name="Rushton P."/>
            <person name="Sanderfoot A."/>
            <person name="Schween G."/>
            <person name="Shiu S.-H."/>
            <person name="Stueber K."/>
            <person name="Theodoulou F.L."/>
            <person name="Tu H."/>
            <person name="Van de Peer Y."/>
            <person name="Verrier P.J."/>
            <person name="Waters E."/>
            <person name="Wood A."/>
            <person name="Yang L."/>
            <person name="Cove D."/>
            <person name="Cuming A."/>
            <person name="Hasebe M."/>
            <person name="Lucas S."/>
            <person name="Mishler D.B."/>
            <person name="Reski R."/>
            <person name="Grigoriev I."/>
            <person name="Quatrano R.S."/>
            <person name="Boore J.L."/>
        </authorList>
    </citation>
    <scope>NUCLEOTIDE SEQUENCE [LARGE SCALE GENOMIC DNA]</scope>
    <source>
        <strain evidence="2 3">cv. Gransden 2004</strain>
    </source>
</reference>
<reference evidence="1 3" key="2">
    <citation type="journal article" date="2018" name="Plant J.">
        <title>The Physcomitrella patens chromosome-scale assembly reveals moss genome structure and evolution.</title>
        <authorList>
            <person name="Lang D."/>
            <person name="Ullrich K.K."/>
            <person name="Murat F."/>
            <person name="Fuchs J."/>
            <person name="Jenkins J."/>
            <person name="Haas F.B."/>
            <person name="Piednoel M."/>
            <person name="Gundlach H."/>
            <person name="Van Bel M."/>
            <person name="Meyberg R."/>
            <person name="Vives C."/>
            <person name="Morata J."/>
            <person name="Symeonidi A."/>
            <person name="Hiss M."/>
            <person name="Muchero W."/>
            <person name="Kamisugi Y."/>
            <person name="Saleh O."/>
            <person name="Blanc G."/>
            <person name="Decker E.L."/>
            <person name="van Gessel N."/>
            <person name="Grimwood J."/>
            <person name="Hayes R.D."/>
            <person name="Graham S.W."/>
            <person name="Gunter L.E."/>
            <person name="McDaniel S.F."/>
            <person name="Hoernstein S.N.W."/>
            <person name="Larsson A."/>
            <person name="Li F.W."/>
            <person name="Perroud P.F."/>
            <person name="Phillips J."/>
            <person name="Ranjan P."/>
            <person name="Rokshar D.S."/>
            <person name="Rothfels C.J."/>
            <person name="Schneider L."/>
            <person name="Shu S."/>
            <person name="Stevenson D.W."/>
            <person name="Thummler F."/>
            <person name="Tillich M."/>
            <person name="Villarreal Aguilar J.C."/>
            <person name="Widiez T."/>
            <person name="Wong G.K."/>
            <person name="Wymore A."/>
            <person name="Zhang Y."/>
            <person name="Zimmer A.D."/>
            <person name="Quatrano R.S."/>
            <person name="Mayer K.F.X."/>
            <person name="Goodstein D."/>
            <person name="Casacuberta J.M."/>
            <person name="Vandepoele K."/>
            <person name="Reski R."/>
            <person name="Cuming A.C."/>
            <person name="Tuskan G.A."/>
            <person name="Maumus F."/>
            <person name="Salse J."/>
            <person name="Schmutz J."/>
            <person name="Rensing S.A."/>
        </authorList>
    </citation>
    <scope>NUCLEOTIDE SEQUENCE [LARGE SCALE GENOMIC DNA]</scope>
    <source>
        <strain evidence="2 3">cv. Gransden 2004</strain>
    </source>
</reference>
<sequence length="67" mass="7742">MKDYRSHVQQDHPLGVSSTMIHYCGRAYASWIFATNRSESWKRSNIITISLKGFHIFGPVFEALPRT</sequence>
<proteinExistence type="predicted"/>
<evidence type="ECO:0000313" key="3">
    <source>
        <dbReference type="Proteomes" id="UP000006727"/>
    </source>
</evidence>
<dbReference type="EMBL" id="ABEU02000026">
    <property type="protein sequence ID" value="PNR26733.1"/>
    <property type="molecule type" value="Genomic_DNA"/>
</dbReference>
<evidence type="ECO:0000313" key="2">
    <source>
        <dbReference type="EnsemblPlants" id="Pp3c26_4388V3.1"/>
    </source>
</evidence>
<name>A0A2K1IBS1_PHYPA</name>
<protein>
    <submittedName>
        <fullName evidence="1 2">Uncharacterized protein</fullName>
    </submittedName>
</protein>
<gene>
    <name evidence="1" type="ORF">PHYPA_030214</name>
</gene>
<evidence type="ECO:0000313" key="1">
    <source>
        <dbReference type="EMBL" id="PNR26733.1"/>
    </source>
</evidence>
<dbReference type="AlphaFoldDB" id="A0A2K1IBS1"/>
<keyword evidence="3" id="KW-1185">Reference proteome</keyword>
<organism evidence="1">
    <name type="scientific">Physcomitrium patens</name>
    <name type="common">Spreading-leaved earth moss</name>
    <name type="synonym">Physcomitrella patens</name>
    <dbReference type="NCBI Taxonomy" id="3218"/>
    <lineage>
        <taxon>Eukaryota</taxon>
        <taxon>Viridiplantae</taxon>
        <taxon>Streptophyta</taxon>
        <taxon>Embryophyta</taxon>
        <taxon>Bryophyta</taxon>
        <taxon>Bryophytina</taxon>
        <taxon>Bryopsida</taxon>
        <taxon>Funariidae</taxon>
        <taxon>Funariales</taxon>
        <taxon>Funariaceae</taxon>
        <taxon>Physcomitrium</taxon>
    </lineage>
</organism>
<dbReference type="Proteomes" id="UP000006727">
    <property type="component" value="Chromosome 26"/>
</dbReference>
<dbReference type="InParanoid" id="A0A2K1IBS1"/>
<dbReference type="EnsemblPlants" id="Pp3c26_4388V3.1">
    <property type="protein sequence ID" value="Pp3c26_4388V3.1"/>
    <property type="gene ID" value="Pp3c26_4388"/>
</dbReference>